<protein>
    <submittedName>
        <fullName evidence="5">cAMP-binding domain protein</fullName>
    </submittedName>
</protein>
<sequence>MVIIAMYISNLNSPALGSYTVRSFKRREIIPLRENMLWQIRSGAARTFTISEDGATISLGFWWGGDILGQPISCIQPFQIECLTTVEVTLIRVDGCDNLHQVMLSHIHQMQELLRIRHGNIRQRLELFLQWLAQRFGRPIRQGQLIQLRLTHQNIADTIGTTRVTVTRLLQELEHAQVISWFHRRQIVLR</sequence>
<accession>A0A1Z3HGV5</accession>
<keyword evidence="2" id="KW-0238">DNA-binding</keyword>
<keyword evidence="1" id="KW-0805">Transcription regulation</keyword>
<dbReference type="InterPro" id="IPR018490">
    <property type="entry name" value="cNMP-bd_dom_sf"/>
</dbReference>
<dbReference type="Gene3D" id="2.60.120.10">
    <property type="entry name" value="Jelly Rolls"/>
    <property type="match status" value="1"/>
</dbReference>
<evidence type="ECO:0000313" key="6">
    <source>
        <dbReference type="Proteomes" id="UP000191901"/>
    </source>
</evidence>
<dbReference type="Pfam" id="PF13545">
    <property type="entry name" value="HTH_Crp_2"/>
    <property type="match status" value="1"/>
</dbReference>
<gene>
    <name evidence="5" type="ORF">XM38_004510</name>
</gene>
<proteinExistence type="predicted"/>
<dbReference type="GO" id="GO:0006355">
    <property type="term" value="P:regulation of DNA-templated transcription"/>
    <property type="evidence" value="ECO:0007669"/>
    <property type="project" value="InterPro"/>
</dbReference>
<dbReference type="SMART" id="SM00419">
    <property type="entry name" value="HTH_CRP"/>
    <property type="match status" value="1"/>
</dbReference>
<dbReference type="PRINTS" id="PR00034">
    <property type="entry name" value="HTHCRP"/>
</dbReference>
<dbReference type="SUPFAM" id="SSF51206">
    <property type="entry name" value="cAMP-binding domain-like"/>
    <property type="match status" value="1"/>
</dbReference>
<evidence type="ECO:0000256" key="1">
    <source>
        <dbReference type="ARBA" id="ARBA00023015"/>
    </source>
</evidence>
<dbReference type="InterPro" id="IPR036390">
    <property type="entry name" value="WH_DNA-bd_sf"/>
</dbReference>
<name>A0A1Z3HGV5_9CYAN</name>
<evidence type="ECO:0000256" key="2">
    <source>
        <dbReference type="ARBA" id="ARBA00023125"/>
    </source>
</evidence>
<evidence type="ECO:0000256" key="3">
    <source>
        <dbReference type="ARBA" id="ARBA00023163"/>
    </source>
</evidence>
<dbReference type="KEGG" id="hhg:XM38_004510"/>
<dbReference type="InterPro" id="IPR014710">
    <property type="entry name" value="RmlC-like_jellyroll"/>
</dbReference>
<feature type="domain" description="HTH crp-type" evidence="4">
    <location>
        <begin position="119"/>
        <end position="190"/>
    </location>
</feature>
<dbReference type="SUPFAM" id="SSF46785">
    <property type="entry name" value="Winged helix' DNA-binding domain"/>
    <property type="match status" value="1"/>
</dbReference>
<dbReference type="Proteomes" id="UP000191901">
    <property type="component" value="Chromosome"/>
</dbReference>
<dbReference type="STRING" id="1641165.XM38_21650"/>
<dbReference type="CDD" id="cd00092">
    <property type="entry name" value="HTH_CRP"/>
    <property type="match status" value="1"/>
</dbReference>
<dbReference type="GO" id="GO:0003677">
    <property type="term" value="F:DNA binding"/>
    <property type="evidence" value="ECO:0007669"/>
    <property type="project" value="UniProtKB-KW"/>
</dbReference>
<keyword evidence="6" id="KW-1185">Reference proteome</keyword>
<evidence type="ECO:0000259" key="4">
    <source>
        <dbReference type="PROSITE" id="PS51063"/>
    </source>
</evidence>
<dbReference type="InterPro" id="IPR012318">
    <property type="entry name" value="HTH_CRP"/>
</dbReference>
<evidence type="ECO:0000313" key="5">
    <source>
        <dbReference type="EMBL" id="ASC69524.1"/>
    </source>
</evidence>
<keyword evidence="3" id="KW-0804">Transcription</keyword>
<dbReference type="OrthoDB" id="581549at2"/>
<dbReference type="PROSITE" id="PS51063">
    <property type="entry name" value="HTH_CRP_2"/>
    <property type="match status" value="1"/>
</dbReference>
<organism evidence="5 6">
    <name type="scientific">Halomicronema hongdechloris C2206</name>
    <dbReference type="NCBI Taxonomy" id="1641165"/>
    <lineage>
        <taxon>Bacteria</taxon>
        <taxon>Bacillati</taxon>
        <taxon>Cyanobacteriota</taxon>
        <taxon>Cyanophyceae</taxon>
        <taxon>Nodosilineales</taxon>
        <taxon>Nodosilineaceae</taxon>
        <taxon>Halomicronema</taxon>
    </lineage>
</organism>
<reference evidence="5 6" key="1">
    <citation type="journal article" date="2016" name="Biochim. Biophys. Acta">
        <title>Characterization of red-shifted phycobilisomes isolated from the chlorophyll f-containing cyanobacterium Halomicronema hongdechloris.</title>
        <authorList>
            <person name="Li Y."/>
            <person name="Lin Y."/>
            <person name="Garvey C.J."/>
            <person name="Birch D."/>
            <person name="Corkery R.W."/>
            <person name="Loughlin P.C."/>
            <person name="Scheer H."/>
            <person name="Willows R.D."/>
            <person name="Chen M."/>
        </authorList>
    </citation>
    <scope>NUCLEOTIDE SEQUENCE [LARGE SCALE GENOMIC DNA]</scope>
    <source>
        <strain evidence="5 6">C2206</strain>
    </source>
</reference>
<dbReference type="AlphaFoldDB" id="A0A1Z3HGV5"/>
<dbReference type="EMBL" id="CP021983">
    <property type="protein sequence ID" value="ASC69524.1"/>
    <property type="molecule type" value="Genomic_DNA"/>
</dbReference>